<comment type="caution">
    <text evidence="1">The sequence shown here is derived from an EMBL/GenBank/DDBJ whole genome shotgun (WGS) entry which is preliminary data.</text>
</comment>
<reference evidence="1" key="1">
    <citation type="submission" date="2019-08" db="EMBL/GenBank/DDBJ databases">
        <authorList>
            <person name="Kucharzyk K."/>
            <person name="Murdoch R.W."/>
            <person name="Higgins S."/>
            <person name="Loffler F."/>
        </authorList>
    </citation>
    <scope>NUCLEOTIDE SEQUENCE</scope>
</reference>
<proteinExistence type="predicted"/>
<gene>
    <name evidence="1" type="ORF">SDC9_49368</name>
</gene>
<accession>A0A644WHY0</accession>
<organism evidence="1">
    <name type="scientific">bioreactor metagenome</name>
    <dbReference type="NCBI Taxonomy" id="1076179"/>
    <lineage>
        <taxon>unclassified sequences</taxon>
        <taxon>metagenomes</taxon>
        <taxon>ecological metagenomes</taxon>
    </lineage>
</organism>
<protein>
    <recommendedName>
        <fullName evidence="2">RES domain-containing protein</fullName>
    </recommendedName>
</protein>
<sequence>MDTPKELNPPFISIKGSYLESLKYILGIYINYISQLKTQLELSKKVYNSTKDISSQLIRSIEEYLIGNSGESYRIIQQLLRKNKTTINFTSYSLTSCKPLIRLRESNDNLLNRKDLFHIPFKERQIVTKKRYSIEGLPCLYLSATSYTAWLELNRPIFNSLWASSFKVNSDLEILDLSFTLEEIINKYRKGCINKEELSYRLELIPIIISTSFRVKYHNVNFHEEYIVSGNILQWIISNTRFKGIRYLSTKLNSYNDLDNLWCASNFVIPPFNANIKENYNKFLAKRFYLTNPQNCATLIAYSNAGGVTCFEVESMGLTEIIDKVENDNKNIFSSIDRLIYNNYNNTSFYNIDAYIRNLFAYNQVDISSD</sequence>
<evidence type="ECO:0008006" key="2">
    <source>
        <dbReference type="Google" id="ProtNLM"/>
    </source>
</evidence>
<evidence type="ECO:0000313" key="1">
    <source>
        <dbReference type="EMBL" id="MPM03108.1"/>
    </source>
</evidence>
<name>A0A644WHY0_9ZZZZ</name>
<dbReference type="AlphaFoldDB" id="A0A644WHY0"/>
<dbReference type="EMBL" id="VSSQ01000925">
    <property type="protein sequence ID" value="MPM03108.1"/>
    <property type="molecule type" value="Genomic_DNA"/>
</dbReference>